<dbReference type="AlphaFoldDB" id="A0A4R9BZS7"/>
<reference evidence="2 3" key="1">
    <citation type="submission" date="2019-01" db="EMBL/GenBank/DDBJ databases">
        <title>Draft Genome Sequences of Helcococcus ovis Strains Isolated from the Uterus and Vagina of Dairy Cows with Metritis.</title>
        <authorList>
            <person name="Cunha F."/>
            <person name="Jeon S.J."/>
            <person name="Kutzer P."/>
            <person name="Galvao K.N."/>
        </authorList>
    </citation>
    <scope>NUCLEOTIDE SEQUENCE [LARGE SCALE GENOMIC DNA]</scope>
    <source>
        <strain evidence="2 3">KG-37</strain>
    </source>
</reference>
<feature type="transmembrane region" description="Helical" evidence="1">
    <location>
        <begin position="109"/>
        <end position="126"/>
    </location>
</feature>
<keyword evidence="1" id="KW-1133">Transmembrane helix</keyword>
<feature type="transmembrane region" description="Helical" evidence="1">
    <location>
        <begin position="79"/>
        <end position="97"/>
    </location>
</feature>
<evidence type="ECO:0000313" key="3">
    <source>
        <dbReference type="Proteomes" id="UP000297454"/>
    </source>
</evidence>
<keyword evidence="1" id="KW-0472">Membrane</keyword>
<evidence type="ECO:0000256" key="1">
    <source>
        <dbReference type="SAM" id="Phobius"/>
    </source>
</evidence>
<dbReference type="Proteomes" id="UP000297454">
    <property type="component" value="Unassembled WGS sequence"/>
</dbReference>
<dbReference type="RefSeq" id="WP_134744546.1">
    <property type="nucleotide sequence ID" value="NZ_CP119761.1"/>
</dbReference>
<sequence length="130" mass="14728">MKIKNVYKTNVVFACIYFTVVSLSTVGAALTGNINSNNLEIRTIFCFIFSAIMLFISLENYKNQRNILNESINSILLKIAIILFYIYILFSCAFYIYETISTTMDVGARHMAFGALIMLHAVNSTIKKNN</sequence>
<proteinExistence type="predicted"/>
<evidence type="ECO:0000313" key="2">
    <source>
        <dbReference type="EMBL" id="TFF64548.1"/>
    </source>
</evidence>
<keyword evidence="3" id="KW-1185">Reference proteome</keyword>
<protein>
    <submittedName>
        <fullName evidence="2">Uncharacterized protein</fullName>
    </submittedName>
</protein>
<gene>
    <name evidence="2" type="ORF">EQF91_07575</name>
</gene>
<name>A0A4R9BZS7_9FIRM</name>
<feature type="transmembrane region" description="Helical" evidence="1">
    <location>
        <begin position="41"/>
        <end position="58"/>
    </location>
</feature>
<dbReference type="EMBL" id="SCFR01000034">
    <property type="protein sequence ID" value="TFF64548.1"/>
    <property type="molecule type" value="Genomic_DNA"/>
</dbReference>
<keyword evidence="1" id="KW-0812">Transmembrane</keyword>
<feature type="transmembrane region" description="Helical" evidence="1">
    <location>
        <begin position="12"/>
        <end position="35"/>
    </location>
</feature>
<organism evidence="2 3">
    <name type="scientific">Helcococcus ovis</name>
    <dbReference type="NCBI Taxonomy" id="72026"/>
    <lineage>
        <taxon>Bacteria</taxon>
        <taxon>Bacillati</taxon>
        <taxon>Bacillota</taxon>
        <taxon>Tissierellia</taxon>
        <taxon>Tissierellales</taxon>
        <taxon>Peptoniphilaceae</taxon>
        <taxon>Helcococcus</taxon>
    </lineage>
</organism>
<accession>A0A4R9BZS7</accession>
<comment type="caution">
    <text evidence="2">The sequence shown here is derived from an EMBL/GenBank/DDBJ whole genome shotgun (WGS) entry which is preliminary data.</text>
</comment>